<keyword evidence="1" id="KW-0472">Membrane</keyword>
<comment type="caution">
    <text evidence="2">The sequence shown here is derived from an EMBL/GenBank/DDBJ whole genome shotgun (WGS) entry which is preliminary data.</text>
</comment>
<evidence type="ECO:0000313" key="3">
    <source>
        <dbReference type="Proteomes" id="UP001367508"/>
    </source>
</evidence>
<dbReference type="AlphaFoldDB" id="A0AAN9LYT4"/>
<reference evidence="2 3" key="1">
    <citation type="submission" date="2024-01" db="EMBL/GenBank/DDBJ databases">
        <title>The genomes of 5 underutilized Papilionoideae crops provide insights into root nodulation and disease resistanc.</title>
        <authorList>
            <person name="Jiang F."/>
        </authorList>
    </citation>
    <scope>NUCLEOTIDE SEQUENCE [LARGE SCALE GENOMIC DNA]</scope>
    <source>
        <strain evidence="2">LVBAO_FW01</strain>
        <tissue evidence="2">Leaves</tissue>
    </source>
</reference>
<evidence type="ECO:0000256" key="1">
    <source>
        <dbReference type="SAM" id="Phobius"/>
    </source>
</evidence>
<organism evidence="2 3">
    <name type="scientific">Canavalia gladiata</name>
    <name type="common">Sword bean</name>
    <name type="synonym">Dolichos gladiatus</name>
    <dbReference type="NCBI Taxonomy" id="3824"/>
    <lineage>
        <taxon>Eukaryota</taxon>
        <taxon>Viridiplantae</taxon>
        <taxon>Streptophyta</taxon>
        <taxon>Embryophyta</taxon>
        <taxon>Tracheophyta</taxon>
        <taxon>Spermatophyta</taxon>
        <taxon>Magnoliopsida</taxon>
        <taxon>eudicotyledons</taxon>
        <taxon>Gunneridae</taxon>
        <taxon>Pentapetalae</taxon>
        <taxon>rosids</taxon>
        <taxon>fabids</taxon>
        <taxon>Fabales</taxon>
        <taxon>Fabaceae</taxon>
        <taxon>Papilionoideae</taxon>
        <taxon>50 kb inversion clade</taxon>
        <taxon>NPAAA clade</taxon>
        <taxon>indigoferoid/millettioid clade</taxon>
        <taxon>Phaseoleae</taxon>
        <taxon>Canavalia</taxon>
    </lineage>
</organism>
<dbReference type="EMBL" id="JAYMYQ010000003">
    <property type="protein sequence ID" value="KAK7344667.1"/>
    <property type="molecule type" value="Genomic_DNA"/>
</dbReference>
<accession>A0AAN9LYT4</accession>
<keyword evidence="1" id="KW-0812">Transmembrane</keyword>
<proteinExistence type="predicted"/>
<dbReference type="Proteomes" id="UP001367508">
    <property type="component" value="Unassembled WGS sequence"/>
</dbReference>
<protein>
    <submittedName>
        <fullName evidence="2">Uncharacterized protein</fullName>
    </submittedName>
</protein>
<evidence type="ECO:0000313" key="2">
    <source>
        <dbReference type="EMBL" id="KAK7344667.1"/>
    </source>
</evidence>
<sequence length="87" mass="9508">MDILVISVAGTGKGFSDFSKVIVRHIWFALVDPLHILSTSFCKGLSLNLLEWAKCWENLDVMMIMGSSAVFFVAPLLSPLAVSLPIV</sequence>
<feature type="transmembrane region" description="Helical" evidence="1">
    <location>
        <begin position="61"/>
        <end position="82"/>
    </location>
</feature>
<name>A0AAN9LYT4_CANGL</name>
<keyword evidence="1" id="KW-1133">Transmembrane helix</keyword>
<gene>
    <name evidence="2" type="ORF">VNO77_14555</name>
</gene>
<keyword evidence="3" id="KW-1185">Reference proteome</keyword>